<evidence type="ECO:0000313" key="1">
    <source>
        <dbReference type="EMBL" id="SHG20704.1"/>
    </source>
</evidence>
<protein>
    <submittedName>
        <fullName evidence="1">Uncharacterized protein</fullName>
    </submittedName>
</protein>
<sequence length="234" mass="27657">MEELLDFRNQNLWNEINQNYIVEIEETTNNEYSVYSINNSATFFINKNNLCKDSFTHEMLHVYMGIKDLYFSSSLKLTLPQSKILSENLSPQLIEHIGNSLDHIKMLPIYLELGFDRKKFIIDYDQYKCTDEEIMIFNKYYKIGKKINLNAIDAYIGRLISILCDPNADFDYSSDLKKLEKVDPLLFKIIVRLINHTKEVKVLDRTIFEDDHRTVISNFYKNMVNWISNNSFTS</sequence>
<evidence type="ECO:0000313" key="2">
    <source>
        <dbReference type="Proteomes" id="UP000184071"/>
    </source>
</evidence>
<name>A0A1M5HXI4_9FLAO</name>
<gene>
    <name evidence="1" type="ORF">SAMN05443663_102185</name>
</gene>
<proteinExistence type="predicted"/>
<dbReference type="OrthoDB" id="1123391at2"/>
<dbReference type="AlphaFoldDB" id="A0A1M5HXI4"/>
<dbReference type="Proteomes" id="UP000184071">
    <property type="component" value="Unassembled WGS sequence"/>
</dbReference>
<reference evidence="2" key="1">
    <citation type="submission" date="2016-11" db="EMBL/GenBank/DDBJ databases">
        <authorList>
            <person name="Varghese N."/>
            <person name="Submissions S."/>
        </authorList>
    </citation>
    <scope>NUCLEOTIDE SEQUENCE [LARGE SCALE GENOMIC DNA]</scope>
    <source>
        <strain evidence="2">DSM 17963</strain>
    </source>
</reference>
<dbReference type="EMBL" id="FQWC01000002">
    <property type="protein sequence ID" value="SHG20704.1"/>
    <property type="molecule type" value="Genomic_DNA"/>
</dbReference>
<keyword evidence="2" id="KW-1185">Reference proteome</keyword>
<dbReference type="RefSeq" id="WP_073413978.1">
    <property type="nucleotide sequence ID" value="NZ_FQWC01000002.1"/>
</dbReference>
<accession>A0A1M5HXI4</accession>
<organism evidence="1 2">
    <name type="scientific">Flavobacterium defluvii</name>
    <dbReference type="NCBI Taxonomy" id="370979"/>
    <lineage>
        <taxon>Bacteria</taxon>
        <taxon>Pseudomonadati</taxon>
        <taxon>Bacteroidota</taxon>
        <taxon>Flavobacteriia</taxon>
        <taxon>Flavobacteriales</taxon>
        <taxon>Flavobacteriaceae</taxon>
        <taxon>Flavobacterium</taxon>
    </lineage>
</organism>
<dbReference type="STRING" id="370979.SAMN05443663_102185"/>